<name>A0A8J2S5F5_9CRUS</name>
<dbReference type="GO" id="GO:0005776">
    <property type="term" value="C:autophagosome"/>
    <property type="evidence" value="ECO:0007669"/>
    <property type="project" value="TreeGrafter"/>
</dbReference>
<dbReference type="OrthoDB" id="10252077at2759"/>
<dbReference type="PANTHER" id="PTHR31855:SF2">
    <property type="entry name" value="GUANINE NUCLEOTIDE EXCHANGE FACTOR C9ORF72"/>
    <property type="match status" value="1"/>
</dbReference>
<evidence type="ECO:0000313" key="1">
    <source>
        <dbReference type="EMBL" id="CAH0110945.1"/>
    </source>
</evidence>
<dbReference type="Proteomes" id="UP000789390">
    <property type="component" value="Unassembled WGS sequence"/>
</dbReference>
<dbReference type="GO" id="GO:0006897">
    <property type="term" value="P:endocytosis"/>
    <property type="evidence" value="ECO:0007669"/>
    <property type="project" value="TreeGrafter"/>
</dbReference>
<gene>
    <name evidence="1" type="ORF">DGAL_LOCUS14553</name>
</gene>
<dbReference type="GO" id="GO:0005085">
    <property type="term" value="F:guanyl-nucleotide exchange factor activity"/>
    <property type="evidence" value="ECO:0007669"/>
    <property type="project" value="InterPro"/>
</dbReference>
<comment type="caution">
    <text evidence="1">The sequence shown here is derived from an EMBL/GenBank/DDBJ whole genome shotgun (WGS) entry which is preliminary data.</text>
</comment>
<accession>A0A8J2S5F5</accession>
<organism evidence="1 2">
    <name type="scientific">Daphnia galeata</name>
    <dbReference type="NCBI Taxonomy" id="27404"/>
    <lineage>
        <taxon>Eukaryota</taxon>
        <taxon>Metazoa</taxon>
        <taxon>Ecdysozoa</taxon>
        <taxon>Arthropoda</taxon>
        <taxon>Crustacea</taxon>
        <taxon>Branchiopoda</taxon>
        <taxon>Diplostraca</taxon>
        <taxon>Cladocera</taxon>
        <taxon>Anomopoda</taxon>
        <taxon>Daphniidae</taxon>
        <taxon>Daphnia</taxon>
    </lineage>
</organism>
<dbReference type="AlphaFoldDB" id="A0A8J2S5F5"/>
<dbReference type="PROSITE" id="PS51835">
    <property type="entry name" value="DENN_C9ORF72"/>
    <property type="match status" value="1"/>
</dbReference>
<dbReference type="GO" id="GO:0005768">
    <property type="term" value="C:endosome"/>
    <property type="evidence" value="ECO:0007669"/>
    <property type="project" value="TreeGrafter"/>
</dbReference>
<dbReference type="EMBL" id="CAKKLH010000308">
    <property type="protein sequence ID" value="CAH0110945.1"/>
    <property type="molecule type" value="Genomic_DNA"/>
</dbReference>
<dbReference type="Pfam" id="PF15019">
    <property type="entry name" value="C9orf72-like"/>
    <property type="match status" value="1"/>
</dbReference>
<dbReference type="PANTHER" id="PTHR31855">
    <property type="entry name" value="GUANINE NUCLEOTIDE EXCHANGE C9ORF72"/>
    <property type="match status" value="1"/>
</dbReference>
<dbReference type="GO" id="GO:0006914">
    <property type="term" value="P:autophagy"/>
    <property type="evidence" value="ECO:0007669"/>
    <property type="project" value="TreeGrafter"/>
</dbReference>
<evidence type="ECO:0000313" key="2">
    <source>
        <dbReference type="Proteomes" id="UP000789390"/>
    </source>
</evidence>
<proteinExistence type="predicted"/>
<dbReference type="InterPro" id="IPR027819">
    <property type="entry name" value="C9orf72"/>
</dbReference>
<sequence length="468" mass="53695">MGDWLHSFIFSSWDNVVGPKVLKKWPTSDFIYSDENTNFGDEVDEVGIEIKEEKGIDSTDESNSQRKTFSMKIEEDQIAKYISVHTLTGHLAKTKHTDYDGVNEISLSVPALGFASQTATFYCLCFSNNYGETSNICIEEPHMVSLSMVFYYEKCLDFFWNLQPLIIHLLNKTVERLKVGLSQDFNYHEEPIVSQWLGEIHQILKDSSRLRIIKPQITSPISIKQIMLLKLSHVAWDVAITSMLTTMGSCCVVGKSEEHINGAIDVLAFFLPDTHQFLCSRYAAKRFASGLFIQGLLENVNGVRNINSADILLNEFPLTLLDLSQRGKIKFSGNVHEHYRCKQRHAREQEFNIIQRREPNIPFSTESVFRPCGESSRYVRWCLEQLATHNTEHWTRIIAAFHQALALQAHDVIKAFQLKPHPNGESLKQIRNQLKKSLKIAESDFWLLVSTAERLKPGFCRIFANYRL</sequence>
<protein>
    <submittedName>
        <fullName evidence="1">Uncharacterized protein</fullName>
    </submittedName>
</protein>
<keyword evidence="2" id="KW-1185">Reference proteome</keyword>
<reference evidence="1" key="1">
    <citation type="submission" date="2021-11" db="EMBL/GenBank/DDBJ databases">
        <authorList>
            <person name="Schell T."/>
        </authorList>
    </citation>
    <scope>NUCLEOTIDE SEQUENCE</scope>
    <source>
        <strain evidence="1">M5</strain>
    </source>
</reference>